<dbReference type="PROSITE" id="PS51186">
    <property type="entry name" value="GNAT"/>
    <property type="match status" value="1"/>
</dbReference>
<dbReference type="CDD" id="cd04301">
    <property type="entry name" value="NAT_SF"/>
    <property type="match status" value="1"/>
</dbReference>
<protein>
    <submittedName>
        <fullName evidence="2">ElaA protein</fullName>
    </submittedName>
</protein>
<keyword evidence="3" id="KW-1185">Reference proteome</keyword>
<sequence length="154" mass="17785">MRLNLNWRWYPWQDLDPDTLYAFLRLRVDAFVTEQNCAFSELDGLDPRCEHLCARDPAGPLLGYLRLLPPGLKSRYPGLGRLVVAPSARGQGLARSLLQAGVRACHERYPEQDIAISAQQHLEDFYRRMGFEVGSKPYLEDGIWHVDMRKAWTR</sequence>
<dbReference type="SUPFAM" id="SSF55729">
    <property type="entry name" value="Acyl-CoA N-acyltransferases (Nat)"/>
    <property type="match status" value="1"/>
</dbReference>
<dbReference type="Pfam" id="PF13673">
    <property type="entry name" value="Acetyltransf_10"/>
    <property type="match status" value="1"/>
</dbReference>
<dbReference type="GO" id="GO:0016747">
    <property type="term" value="F:acyltransferase activity, transferring groups other than amino-acyl groups"/>
    <property type="evidence" value="ECO:0007669"/>
    <property type="project" value="InterPro"/>
</dbReference>
<dbReference type="Gene3D" id="3.40.630.30">
    <property type="match status" value="1"/>
</dbReference>
<accession>A0A1H9KGH7</accession>
<evidence type="ECO:0000313" key="3">
    <source>
        <dbReference type="Proteomes" id="UP000199233"/>
    </source>
</evidence>
<reference evidence="2 3" key="1">
    <citation type="submission" date="2016-10" db="EMBL/GenBank/DDBJ databases">
        <authorList>
            <person name="de Groot N.N."/>
        </authorList>
    </citation>
    <scope>NUCLEOTIDE SEQUENCE [LARGE SCALE GENOMIC DNA]</scope>
    <source>
        <strain evidence="2 3">DSM 25927</strain>
    </source>
</reference>
<evidence type="ECO:0000259" key="1">
    <source>
        <dbReference type="PROSITE" id="PS51186"/>
    </source>
</evidence>
<gene>
    <name evidence="2" type="ORF">SAMN04488038_113103</name>
</gene>
<name>A0A1H9KGH7_9GAMM</name>
<dbReference type="AlphaFoldDB" id="A0A1H9KGH7"/>
<dbReference type="InterPro" id="IPR000182">
    <property type="entry name" value="GNAT_dom"/>
</dbReference>
<dbReference type="RefSeq" id="WP_093288629.1">
    <property type="nucleotide sequence ID" value="NZ_FOFS01000013.1"/>
</dbReference>
<feature type="domain" description="N-acetyltransferase" evidence="1">
    <location>
        <begin position="10"/>
        <end position="153"/>
    </location>
</feature>
<organism evidence="2 3">
    <name type="scientific">Solimonas aquatica</name>
    <dbReference type="NCBI Taxonomy" id="489703"/>
    <lineage>
        <taxon>Bacteria</taxon>
        <taxon>Pseudomonadati</taxon>
        <taxon>Pseudomonadota</taxon>
        <taxon>Gammaproteobacteria</taxon>
        <taxon>Nevskiales</taxon>
        <taxon>Nevskiaceae</taxon>
        <taxon>Solimonas</taxon>
    </lineage>
</organism>
<evidence type="ECO:0000313" key="2">
    <source>
        <dbReference type="EMBL" id="SEQ98250.1"/>
    </source>
</evidence>
<dbReference type="InterPro" id="IPR016181">
    <property type="entry name" value="Acyl_CoA_acyltransferase"/>
</dbReference>
<dbReference type="Proteomes" id="UP000199233">
    <property type="component" value="Unassembled WGS sequence"/>
</dbReference>
<dbReference type="OrthoDB" id="9796171at2"/>
<dbReference type="STRING" id="489703.SAMN04488038_113103"/>
<dbReference type="EMBL" id="FOFS01000013">
    <property type="protein sequence ID" value="SEQ98250.1"/>
    <property type="molecule type" value="Genomic_DNA"/>
</dbReference>
<proteinExistence type="predicted"/>